<dbReference type="GO" id="GO:0005886">
    <property type="term" value="C:plasma membrane"/>
    <property type="evidence" value="ECO:0007669"/>
    <property type="project" value="InterPro"/>
</dbReference>
<keyword evidence="3" id="KW-1185">Reference proteome</keyword>
<sequence length="152" mass="17218">MDVRIGFVEGSERNRDPEEEVNDYLGRAIDARSIDRLRADHGRKLLLTFRRPEVEEKFLPQVMHSVSAHICSNRVAAQALASFIIVSTFTACLLPMIGVQSYNLEECLKKEINASLWILDEESLRELGLAFGQEEVYDLCHDQPTSHFPDGA</sequence>
<proteinExistence type="predicted"/>
<comment type="caution">
    <text evidence="2">The sequence shown here is derived from an EMBL/GenBank/DDBJ whole genome shotgun (WGS) entry which is preliminary data.</text>
</comment>
<dbReference type="Proteomes" id="UP000792457">
    <property type="component" value="Unassembled WGS sequence"/>
</dbReference>
<dbReference type="GO" id="GO:0004016">
    <property type="term" value="F:adenylate cyclase activity"/>
    <property type="evidence" value="ECO:0007669"/>
    <property type="project" value="InterPro"/>
</dbReference>
<dbReference type="Pfam" id="PF06327">
    <property type="entry name" value="Adcy_cons_dom"/>
    <property type="match status" value="1"/>
</dbReference>
<gene>
    <name evidence="2" type="ORF">J437_LFUL004880</name>
</gene>
<protein>
    <recommendedName>
        <fullName evidence="1">Adenylate cyclase conserved domain-containing protein</fullName>
    </recommendedName>
</protein>
<dbReference type="OrthoDB" id="6147412at2759"/>
<dbReference type="InterPro" id="IPR009398">
    <property type="entry name" value="Adcy_conserved_dom"/>
</dbReference>
<dbReference type="AlphaFoldDB" id="A0A8K0JYP0"/>
<evidence type="ECO:0000259" key="1">
    <source>
        <dbReference type="Pfam" id="PF06327"/>
    </source>
</evidence>
<accession>A0A8K0JYP0</accession>
<name>A0A8K0JYP0_LADFU</name>
<evidence type="ECO:0000313" key="2">
    <source>
        <dbReference type="EMBL" id="KAG8224711.1"/>
    </source>
</evidence>
<reference evidence="2" key="1">
    <citation type="submission" date="2013-04" db="EMBL/GenBank/DDBJ databases">
        <authorList>
            <person name="Qu J."/>
            <person name="Murali S.C."/>
            <person name="Bandaranaike D."/>
            <person name="Bellair M."/>
            <person name="Blankenburg K."/>
            <person name="Chao H."/>
            <person name="Dinh H."/>
            <person name="Doddapaneni H."/>
            <person name="Downs B."/>
            <person name="Dugan-Rocha S."/>
            <person name="Elkadiri S."/>
            <person name="Gnanaolivu R.D."/>
            <person name="Hernandez B."/>
            <person name="Javaid M."/>
            <person name="Jayaseelan J.C."/>
            <person name="Lee S."/>
            <person name="Li M."/>
            <person name="Ming W."/>
            <person name="Munidasa M."/>
            <person name="Muniz J."/>
            <person name="Nguyen L."/>
            <person name="Ongeri F."/>
            <person name="Osuji N."/>
            <person name="Pu L.-L."/>
            <person name="Puazo M."/>
            <person name="Qu C."/>
            <person name="Quiroz J."/>
            <person name="Raj R."/>
            <person name="Weissenberger G."/>
            <person name="Xin Y."/>
            <person name="Zou X."/>
            <person name="Han Y."/>
            <person name="Richards S."/>
            <person name="Worley K."/>
            <person name="Muzny D."/>
            <person name="Gibbs R."/>
        </authorList>
    </citation>
    <scope>NUCLEOTIDE SEQUENCE</scope>
    <source>
        <strain evidence="2">Sampled in the wild</strain>
    </source>
</reference>
<evidence type="ECO:0000313" key="3">
    <source>
        <dbReference type="Proteomes" id="UP000792457"/>
    </source>
</evidence>
<organism evidence="2 3">
    <name type="scientific">Ladona fulva</name>
    <name type="common">Scarce chaser dragonfly</name>
    <name type="synonym">Libellula fulva</name>
    <dbReference type="NCBI Taxonomy" id="123851"/>
    <lineage>
        <taxon>Eukaryota</taxon>
        <taxon>Metazoa</taxon>
        <taxon>Ecdysozoa</taxon>
        <taxon>Arthropoda</taxon>
        <taxon>Hexapoda</taxon>
        <taxon>Insecta</taxon>
        <taxon>Pterygota</taxon>
        <taxon>Palaeoptera</taxon>
        <taxon>Odonata</taxon>
        <taxon>Epiprocta</taxon>
        <taxon>Anisoptera</taxon>
        <taxon>Libelluloidea</taxon>
        <taxon>Libellulidae</taxon>
        <taxon>Ladona</taxon>
    </lineage>
</organism>
<dbReference type="GO" id="GO:0006171">
    <property type="term" value="P:cAMP biosynthetic process"/>
    <property type="evidence" value="ECO:0007669"/>
    <property type="project" value="InterPro"/>
</dbReference>
<dbReference type="EMBL" id="KZ308209">
    <property type="protein sequence ID" value="KAG8224711.1"/>
    <property type="molecule type" value="Genomic_DNA"/>
</dbReference>
<reference evidence="2" key="2">
    <citation type="submission" date="2017-10" db="EMBL/GenBank/DDBJ databases">
        <title>Ladona fulva Genome sequencing and assembly.</title>
        <authorList>
            <person name="Murali S."/>
            <person name="Richards S."/>
            <person name="Bandaranaike D."/>
            <person name="Bellair M."/>
            <person name="Blankenburg K."/>
            <person name="Chao H."/>
            <person name="Dinh H."/>
            <person name="Doddapaneni H."/>
            <person name="Dugan-Rocha S."/>
            <person name="Elkadiri S."/>
            <person name="Gnanaolivu R."/>
            <person name="Hernandez B."/>
            <person name="Skinner E."/>
            <person name="Javaid M."/>
            <person name="Lee S."/>
            <person name="Li M."/>
            <person name="Ming W."/>
            <person name="Munidasa M."/>
            <person name="Muniz J."/>
            <person name="Nguyen L."/>
            <person name="Hughes D."/>
            <person name="Osuji N."/>
            <person name="Pu L.-L."/>
            <person name="Puazo M."/>
            <person name="Qu C."/>
            <person name="Quiroz J."/>
            <person name="Raj R."/>
            <person name="Weissenberger G."/>
            <person name="Xin Y."/>
            <person name="Zou X."/>
            <person name="Han Y."/>
            <person name="Worley K."/>
            <person name="Muzny D."/>
            <person name="Gibbs R."/>
        </authorList>
    </citation>
    <scope>NUCLEOTIDE SEQUENCE</scope>
    <source>
        <strain evidence="2">Sampled in the wild</strain>
    </source>
</reference>
<feature type="domain" description="Adenylate cyclase conserved" evidence="1">
    <location>
        <begin position="15"/>
        <end position="60"/>
    </location>
</feature>